<evidence type="ECO:0000313" key="20">
    <source>
        <dbReference type="Proteomes" id="UP000488956"/>
    </source>
</evidence>
<dbReference type="EMBL" id="QXGA01000159">
    <property type="protein sequence ID" value="KAE9151156.1"/>
    <property type="molecule type" value="Genomic_DNA"/>
</dbReference>
<dbReference type="EMBL" id="QXGE01000165">
    <property type="protein sequence ID" value="KAE9321869.1"/>
    <property type="molecule type" value="Genomic_DNA"/>
</dbReference>
<dbReference type="Proteomes" id="UP000429523">
    <property type="component" value="Unassembled WGS sequence"/>
</dbReference>
<dbReference type="InterPro" id="IPR012337">
    <property type="entry name" value="RNaseH-like_sf"/>
</dbReference>
<dbReference type="EMBL" id="QXGF01000204">
    <property type="protein sequence ID" value="KAE8944434.1"/>
    <property type="molecule type" value="Genomic_DNA"/>
</dbReference>
<evidence type="ECO:0000313" key="15">
    <source>
        <dbReference type="Proteomes" id="UP000440367"/>
    </source>
</evidence>
<sequence>MINQAVARYTADFATAFNKKLDQYDSLVKRREAQIAAMLDPRAKTLLPKVMTDIAPIRQYVIDEYETEHRVRFESQQQGTSAITLNQQDTEEVDLSKVLHQMLDDNFGLDEPTGFDGGESFASELDRWLVHRDPTMNSKTSSSAVCPWMRTLDQFPRIRMMARDFLAVMATSVLIELAFSAAGATVSVRRANLGDDAVSAVSEMQSFMQFHETTAKLEATKS</sequence>
<evidence type="ECO:0000313" key="13">
    <source>
        <dbReference type="Proteomes" id="UP000433483"/>
    </source>
</evidence>
<dbReference type="AlphaFoldDB" id="A0A6A4A8R9"/>
<dbReference type="EMBL" id="QXGB01000123">
    <property type="protein sequence ID" value="KAE9229208.1"/>
    <property type="molecule type" value="Genomic_DNA"/>
</dbReference>
<evidence type="ECO:0000313" key="14">
    <source>
        <dbReference type="Proteomes" id="UP000437068"/>
    </source>
</evidence>
<dbReference type="Proteomes" id="UP000437068">
    <property type="component" value="Unassembled WGS sequence"/>
</dbReference>
<evidence type="ECO:0000313" key="4">
    <source>
        <dbReference type="EMBL" id="KAE9019429.1"/>
    </source>
</evidence>
<evidence type="ECO:0000313" key="18">
    <source>
        <dbReference type="Proteomes" id="UP000460718"/>
    </source>
</evidence>
<name>A0A6A4A8R9_9STRA</name>
<dbReference type="Proteomes" id="UP000433483">
    <property type="component" value="Unassembled WGS sequence"/>
</dbReference>
<evidence type="ECO:0000313" key="9">
    <source>
        <dbReference type="EMBL" id="KAE9247009.1"/>
    </source>
</evidence>
<evidence type="ECO:0000313" key="12">
    <source>
        <dbReference type="Proteomes" id="UP000429523"/>
    </source>
</evidence>
<keyword evidence="1" id="KW-0812">Transmembrane</keyword>
<evidence type="ECO:0000313" key="5">
    <source>
        <dbReference type="EMBL" id="KAE9127788.1"/>
    </source>
</evidence>
<reference evidence="12 13" key="1">
    <citation type="submission" date="2018-08" db="EMBL/GenBank/DDBJ databases">
        <title>Genomic investigation of the strawberry pathogen Phytophthora fragariae indicates pathogenicity is determined by transcriptional variation in three key races.</title>
        <authorList>
            <person name="Adams T.M."/>
            <person name="Armitage A.D."/>
            <person name="Sobczyk M.K."/>
            <person name="Bates H.J."/>
            <person name="Dunwell J.M."/>
            <person name="Nellist C.F."/>
            <person name="Harrison R.J."/>
        </authorList>
    </citation>
    <scope>NUCLEOTIDE SEQUENCE [LARGE SCALE GENOMIC DNA]</scope>
    <source>
        <strain evidence="11 14">A4</strain>
        <strain evidence="10 15">BC-1</strain>
        <strain evidence="9 19">BC-23</strain>
        <strain evidence="8 13">NOV-27</strain>
        <strain evidence="7 16">NOV-5</strain>
        <strain evidence="6 17">NOV-71</strain>
        <strain evidence="3 12">NOV-9</strain>
        <strain evidence="5 20">ONT-3</strain>
        <strain evidence="4 18">SCRP245</strain>
    </source>
</reference>
<dbReference type="Proteomes" id="UP000460718">
    <property type="component" value="Unassembled WGS sequence"/>
</dbReference>
<evidence type="ECO:0000313" key="10">
    <source>
        <dbReference type="EMBL" id="KAE9250664.1"/>
    </source>
</evidence>
<dbReference type="OrthoDB" id="107412at2759"/>
<organism evidence="10 15">
    <name type="scientific">Phytophthora fragariae</name>
    <dbReference type="NCBI Taxonomy" id="53985"/>
    <lineage>
        <taxon>Eukaryota</taxon>
        <taxon>Sar</taxon>
        <taxon>Stramenopiles</taxon>
        <taxon>Oomycota</taxon>
        <taxon>Peronosporomycetes</taxon>
        <taxon>Peronosporales</taxon>
        <taxon>Peronosporaceae</taxon>
        <taxon>Phytophthora</taxon>
    </lineage>
</organism>
<protein>
    <recommendedName>
        <fullName evidence="2">HAT C-terminal dimerisation domain-containing protein</fullName>
    </recommendedName>
</protein>
<dbReference type="GO" id="GO:0046983">
    <property type="term" value="F:protein dimerization activity"/>
    <property type="evidence" value="ECO:0007669"/>
    <property type="project" value="InterPro"/>
</dbReference>
<comment type="caution">
    <text evidence="10">The sequence shown here is derived from an EMBL/GenBank/DDBJ whole genome shotgun (WGS) entry which is preliminary data.</text>
</comment>
<dbReference type="EMBL" id="QXFZ01000188">
    <property type="protein sequence ID" value="KAE9128052.1"/>
    <property type="molecule type" value="Genomic_DNA"/>
</dbReference>
<dbReference type="EMBL" id="QXFW01000236">
    <property type="protein sequence ID" value="KAE9019429.1"/>
    <property type="molecule type" value="Genomic_DNA"/>
</dbReference>
<evidence type="ECO:0000313" key="19">
    <source>
        <dbReference type="Proteomes" id="UP000476176"/>
    </source>
</evidence>
<evidence type="ECO:0000313" key="3">
    <source>
        <dbReference type="EMBL" id="KAE8944434.1"/>
    </source>
</evidence>
<dbReference type="Proteomes" id="UP000440732">
    <property type="component" value="Unassembled WGS sequence"/>
</dbReference>
<evidence type="ECO:0000259" key="2">
    <source>
        <dbReference type="Pfam" id="PF05699"/>
    </source>
</evidence>
<gene>
    <name evidence="11" type="ORF">PF001_g4694</name>
    <name evidence="10" type="ORF">PF002_g4659</name>
    <name evidence="9" type="ORF">PF004_g4528</name>
    <name evidence="8" type="ORF">PF005_g3976</name>
    <name evidence="7" type="ORF">PF006_g4524</name>
    <name evidence="6" type="ORF">PF007_g5393</name>
    <name evidence="3" type="ORF">PF009_g5880</name>
    <name evidence="5" type="ORF">PF010_g4751</name>
    <name evidence="4" type="ORF">PF011_g5831</name>
</gene>
<dbReference type="Proteomes" id="UP000488956">
    <property type="component" value="Unassembled WGS sequence"/>
</dbReference>
<evidence type="ECO:0000313" key="17">
    <source>
        <dbReference type="Proteomes" id="UP000441208"/>
    </source>
</evidence>
<evidence type="ECO:0000313" key="8">
    <source>
        <dbReference type="EMBL" id="KAE9229208.1"/>
    </source>
</evidence>
<dbReference type="Proteomes" id="UP000441208">
    <property type="component" value="Unassembled WGS sequence"/>
</dbReference>
<evidence type="ECO:0000313" key="7">
    <source>
        <dbReference type="EMBL" id="KAE9151156.1"/>
    </source>
</evidence>
<accession>A0A6A4A8R9</accession>
<evidence type="ECO:0000256" key="1">
    <source>
        <dbReference type="SAM" id="Phobius"/>
    </source>
</evidence>
<keyword evidence="1" id="KW-0472">Membrane</keyword>
<feature type="transmembrane region" description="Helical" evidence="1">
    <location>
        <begin position="165"/>
        <end position="186"/>
    </location>
</feature>
<dbReference type="Pfam" id="PF05699">
    <property type="entry name" value="Dimer_Tnp_hAT"/>
    <property type="match status" value="1"/>
</dbReference>
<dbReference type="EMBL" id="QXGD01000146">
    <property type="protein sequence ID" value="KAE9250664.1"/>
    <property type="molecule type" value="Genomic_DNA"/>
</dbReference>
<dbReference type="InterPro" id="IPR008906">
    <property type="entry name" value="HATC_C_dom"/>
</dbReference>
<evidence type="ECO:0000313" key="11">
    <source>
        <dbReference type="EMBL" id="KAE9321869.1"/>
    </source>
</evidence>
<dbReference type="Proteomes" id="UP000440367">
    <property type="component" value="Unassembled WGS sequence"/>
</dbReference>
<evidence type="ECO:0000313" key="6">
    <source>
        <dbReference type="EMBL" id="KAE9128052.1"/>
    </source>
</evidence>
<evidence type="ECO:0000313" key="16">
    <source>
        <dbReference type="Proteomes" id="UP000440732"/>
    </source>
</evidence>
<keyword evidence="13" id="KW-1185">Reference proteome</keyword>
<keyword evidence="1" id="KW-1133">Transmembrane helix</keyword>
<dbReference type="Proteomes" id="UP000476176">
    <property type="component" value="Unassembled WGS sequence"/>
</dbReference>
<dbReference type="SUPFAM" id="SSF53098">
    <property type="entry name" value="Ribonuclease H-like"/>
    <property type="match status" value="1"/>
</dbReference>
<dbReference type="EMBL" id="QXFX01000169">
    <property type="protein sequence ID" value="KAE9127788.1"/>
    <property type="molecule type" value="Genomic_DNA"/>
</dbReference>
<dbReference type="EMBL" id="QXGC01000158">
    <property type="protein sequence ID" value="KAE9247009.1"/>
    <property type="molecule type" value="Genomic_DNA"/>
</dbReference>
<proteinExistence type="predicted"/>
<feature type="domain" description="HAT C-terminal dimerisation" evidence="2">
    <location>
        <begin position="125"/>
        <end position="201"/>
    </location>
</feature>